<dbReference type="PaxDb" id="4097-A0A1S4CJX5"/>
<keyword evidence="5" id="KW-0634">PQQ</keyword>
<evidence type="ECO:0000256" key="3">
    <source>
        <dbReference type="ARBA" id="ARBA00022475"/>
    </source>
</evidence>
<dbReference type="GO" id="GO:0016491">
    <property type="term" value="F:oxidoreductase activity"/>
    <property type="evidence" value="ECO:0007669"/>
    <property type="project" value="UniProtKB-KW"/>
</dbReference>
<evidence type="ECO:0000256" key="9">
    <source>
        <dbReference type="ARBA" id="ARBA00023288"/>
    </source>
</evidence>
<dbReference type="OrthoDB" id="1282784at2759"/>
<comment type="cofactor">
    <cofactor evidence="1">
        <name>pyrroloquinoline quinone</name>
        <dbReference type="ChEBI" id="CHEBI:58442"/>
    </cofactor>
</comment>
<evidence type="ECO:0000256" key="10">
    <source>
        <dbReference type="ARBA" id="ARBA00061483"/>
    </source>
</evidence>
<evidence type="ECO:0000256" key="8">
    <source>
        <dbReference type="ARBA" id="ARBA00023180"/>
    </source>
</evidence>
<dbReference type="Pfam" id="PF07995">
    <property type="entry name" value="GSDH"/>
    <property type="match status" value="1"/>
</dbReference>
<dbReference type="InterPro" id="IPR011041">
    <property type="entry name" value="Quinoprot_gluc/sorb_DH_b-prop"/>
</dbReference>
<dbReference type="STRING" id="4097.A0A1S4CJX5"/>
<evidence type="ECO:0000256" key="6">
    <source>
        <dbReference type="ARBA" id="ARBA00023002"/>
    </source>
</evidence>
<sequence>MSTENSKTLILMLTELLTTLEFRNIIREFNSCRDCYNMRITGAVLFLATDDSHFVTGYNLVFTLLFDLVLACIWALLGEDLRLDKEFAAVNISDPEFCSDIINDAQSFGIREAQNQASNGVCLEKIGNGSYIGMAPHLDGSNRVFLWNQQGKIWIATVPEDGSNGVLELDESKPFLDITDQVLFGNQYGVLGMEFHPNFVNNGRFFVSYNCDKLQHSGCSGRCSCNSEVNCDPAKLPVESGIEPCQYHTIVAEFTANGTASTHSLAEVASPLEVRRIFTMGIPDRGVHGGQILFGPADGFLYVMTGIGTHRGDPYNFAQNKRSLHGKILRIDVDQRNEAHIQGLWGNYSIPRDNPYNNDKQLAPEIWALGLRNPWRCSFDSERPSYFLCGDAGQDQYEEIDMITKGGNYGWSIYEGPYPYKPSNATKGSTFSNSKSLIFPVMGYKHSEADTTIGSASITGGYFYRSHTDPCLYGRYLYIDLYPDGIWTGTENPENSRNFTSSKIQYRCAQDSPIHCESIAEDVIPAIGYVASLGEDNKKDIHILTTTGVYRVARPSRCNYHCPKERTLANKPPPFPPVSLSGKLWDSGKLVALIISSMMLLLLNLV</sequence>
<keyword evidence="6" id="KW-0560">Oxidoreductase</keyword>
<keyword evidence="3" id="KW-1003">Cell membrane</keyword>
<keyword evidence="4" id="KW-0732">Signal</keyword>
<feature type="transmembrane region" description="Helical" evidence="11">
    <location>
        <begin position="57"/>
        <end position="77"/>
    </location>
</feature>
<evidence type="ECO:0000256" key="5">
    <source>
        <dbReference type="ARBA" id="ARBA00022891"/>
    </source>
</evidence>
<dbReference type="InterPro" id="IPR011042">
    <property type="entry name" value="6-blade_b-propeller_TolB-like"/>
</dbReference>
<accession>A0A1S4CJX5</accession>
<keyword evidence="11" id="KW-1133">Transmembrane helix</keyword>
<feature type="domain" description="Glucose/Sorbosone dehydrogenase" evidence="12">
    <location>
        <begin position="172"/>
        <end position="453"/>
    </location>
</feature>
<evidence type="ECO:0000256" key="2">
    <source>
        <dbReference type="ARBA" id="ARBA00004193"/>
    </source>
</evidence>
<reference evidence="13" key="1">
    <citation type="submission" date="2025-08" db="UniProtKB">
        <authorList>
            <consortium name="RefSeq"/>
        </authorList>
    </citation>
    <scope>IDENTIFICATION</scope>
</reference>
<dbReference type="PANTHER" id="PTHR19328">
    <property type="entry name" value="HEDGEHOG-INTERACTING PROTEIN"/>
    <property type="match status" value="1"/>
</dbReference>
<gene>
    <name evidence="13" type="primary">LOC107819688</name>
</gene>
<evidence type="ECO:0000313" key="13">
    <source>
        <dbReference type="RefSeq" id="XP_016501311.1"/>
    </source>
</evidence>
<keyword evidence="9" id="KW-0449">Lipoprotein</keyword>
<evidence type="ECO:0000259" key="12">
    <source>
        <dbReference type="Pfam" id="PF07995"/>
    </source>
</evidence>
<keyword evidence="8" id="KW-0325">Glycoprotein</keyword>
<dbReference type="PANTHER" id="PTHR19328:SF59">
    <property type="entry name" value="HIPL1 PROTEIN-LIKE"/>
    <property type="match status" value="1"/>
</dbReference>
<dbReference type="OMA" id="YFLCGDC"/>
<evidence type="ECO:0000256" key="7">
    <source>
        <dbReference type="ARBA" id="ARBA00023136"/>
    </source>
</evidence>
<evidence type="ECO:0000256" key="4">
    <source>
        <dbReference type="ARBA" id="ARBA00022729"/>
    </source>
</evidence>
<comment type="subcellular location">
    <subcellularLocation>
        <location evidence="2">Cell membrane</location>
        <topology evidence="2">Lipid-anchor</topology>
    </subcellularLocation>
</comment>
<dbReference type="AlphaFoldDB" id="A0A1S4CJX5"/>
<evidence type="ECO:0000256" key="11">
    <source>
        <dbReference type="SAM" id="Phobius"/>
    </source>
</evidence>
<name>A0A1S4CJX5_TOBAC</name>
<dbReference type="SUPFAM" id="SSF50952">
    <property type="entry name" value="Soluble quinoprotein glucose dehydrogenase"/>
    <property type="match status" value="1"/>
</dbReference>
<dbReference type="RefSeq" id="XP_016501311.1">
    <property type="nucleotide sequence ID" value="XM_016645825.1"/>
</dbReference>
<dbReference type="InterPro" id="IPR012938">
    <property type="entry name" value="Glc/Sorbosone_DH"/>
</dbReference>
<dbReference type="GO" id="GO:0005886">
    <property type="term" value="C:plasma membrane"/>
    <property type="evidence" value="ECO:0007669"/>
    <property type="project" value="UniProtKB-SubCell"/>
</dbReference>
<proteinExistence type="inferred from homology"/>
<evidence type="ECO:0000256" key="1">
    <source>
        <dbReference type="ARBA" id="ARBA00001931"/>
    </source>
</evidence>
<keyword evidence="7 11" id="KW-0472">Membrane</keyword>
<keyword evidence="11" id="KW-0812">Transmembrane</keyword>
<comment type="similarity">
    <text evidence="10">Belongs to the PQQ oxidoreductase GdhB family.</text>
</comment>
<organism evidence="13">
    <name type="scientific">Nicotiana tabacum</name>
    <name type="common">Common tobacco</name>
    <dbReference type="NCBI Taxonomy" id="4097"/>
    <lineage>
        <taxon>Eukaryota</taxon>
        <taxon>Viridiplantae</taxon>
        <taxon>Streptophyta</taxon>
        <taxon>Embryophyta</taxon>
        <taxon>Tracheophyta</taxon>
        <taxon>Spermatophyta</taxon>
        <taxon>Magnoliopsida</taxon>
        <taxon>eudicotyledons</taxon>
        <taxon>Gunneridae</taxon>
        <taxon>Pentapetalae</taxon>
        <taxon>asterids</taxon>
        <taxon>lamiids</taxon>
        <taxon>Solanales</taxon>
        <taxon>Solanaceae</taxon>
        <taxon>Nicotianoideae</taxon>
        <taxon>Nicotianeae</taxon>
        <taxon>Nicotiana</taxon>
    </lineage>
</organism>
<dbReference type="Gene3D" id="2.120.10.30">
    <property type="entry name" value="TolB, C-terminal domain"/>
    <property type="match status" value="1"/>
</dbReference>
<protein>
    <submittedName>
        <fullName evidence="13">HIPL1 protein-like</fullName>
    </submittedName>
</protein>
<dbReference type="KEGG" id="nta:107819688"/>
<dbReference type="FunFam" id="2.120.10.30:FF:000067">
    <property type="entry name" value="HHIP-like 1"/>
    <property type="match status" value="1"/>
</dbReference>